<evidence type="ECO:0000313" key="3">
    <source>
        <dbReference type="Proteomes" id="UP000554482"/>
    </source>
</evidence>
<dbReference type="AlphaFoldDB" id="A0A7J6WKI4"/>
<organism evidence="2 3">
    <name type="scientific">Thalictrum thalictroides</name>
    <name type="common">Rue-anemone</name>
    <name type="synonym">Anemone thalictroides</name>
    <dbReference type="NCBI Taxonomy" id="46969"/>
    <lineage>
        <taxon>Eukaryota</taxon>
        <taxon>Viridiplantae</taxon>
        <taxon>Streptophyta</taxon>
        <taxon>Embryophyta</taxon>
        <taxon>Tracheophyta</taxon>
        <taxon>Spermatophyta</taxon>
        <taxon>Magnoliopsida</taxon>
        <taxon>Ranunculales</taxon>
        <taxon>Ranunculaceae</taxon>
        <taxon>Thalictroideae</taxon>
        <taxon>Thalictrum</taxon>
    </lineage>
</organism>
<dbReference type="Proteomes" id="UP000554482">
    <property type="component" value="Unassembled WGS sequence"/>
</dbReference>
<comment type="caution">
    <text evidence="2">The sequence shown here is derived from an EMBL/GenBank/DDBJ whole genome shotgun (WGS) entry which is preliminary data.</text>
</comment>
<gene>
    <name evidence="2" type="ORF">FRX31_013800</name>
</gene>
<feature type="compositionally biased region" description="Basic and acidic residues" evidence="1">
    <location>
        <begin position="99"/>
        <end position="108"/>
    </location>
</feature>
<accession>A0A7J6WKI4</accession>
<protein>
    <submittedName>
        <fullName evidence="2">Uncharacterized protein</fullName>
    </submittedName>
</protein>
<reference evidence="2 3" key="1">
    <citation type="submission" date="2020-06" db="EMBL/GenBank/DDBJ databases">
        <title>Transcriptomic and genomic resources for Thalictrum thalictroides and T. hernandezii: Facilitating candidate gene discovery in an emerging model plant lineage.</title>
        <authorList>
            <person name="Arias T."/>
            <person name="Riano-Pachon D.M."/>
            <person name="Di Stilio V.S."/>
        </authorList>
    </citation>
    <scope>NUCLEOTIDE SEQUENCE [LARGE SCALE GENOMIC DNA]</scope>
    <source>
        <strain evidence="3">cv. WT478/WT964</strain>
        <tissue evidence="2">Leaves</tissue>
    </source>
</reference>
<name>A0A7J6WKI4_THATH</name>
<feature type="region of interest" description="Disordered" evidence="1">
    <location>
        <begin position="85"/>
        <end position="108"/>
    </location>
</feature>
<sequence length="108" mass="11926">MTCIRSPPYVPGNRPYASNPGVDKILITTAPGHIQAKPSRMGFIELDLFLFMDVPTPPQFPSSGTDVMSRNGLTPKLRVMSRKMKAEVPAGESKSSFYRSDKPDLSRI</sequence>
<proteinExistence type="predicted"/>
<evidence type="ECO:0000256" key="1">
    <source>
        <dbReference type="SAM" id="MobiDB-lite"/>
    </source>
</evidence>
<keyword evidence="3" id="KW-1185">Reference proteome</keyword>
<dbReference type="EMBL" id="JABWDY010015742">
    <property type="protein sequence ID" value="KAF5196612.1"/>
    <property type="molecule type" value="Genomic_DNA"/>
</dbReference>
<evidence type="ECO:0000313" key="2">
    <source>
        <dbReference type="EMBL" id="KAF5196612.1"/>
    </source>
</evidence>